<reference evidence="2" key="1">
    <citation type="submission" date="2023-10" db="EMBL/GenBank/DDBJ databases">
        <authorList>
            <person name="Chen Y."/>
            <person name="Shah S."/>
            <person name="Dougan E. K."/>
            <person name="Thang M."/>
            <person name="Chan C."/>
        </authorList>
    </citation>
    <scope>NUCLEOTIDE SEQUENCE [LARGE SCALE GENOMIC DNA]</scope>
</reference>
<protein>
    <recommendedName>
        <fullName evidence="4">Calmodulin</fullName>
    </recommendedName>
</protein>
<evidence type="ECO:0000313" key="3">
    <source>
        <dbReference type="Proteomes" id="UP001189429"/>
    </source>
</evidence>
<proteinExistence type="predicted"/>
<feature type="compositionally biased region" description="Low complexity" evidence="1">
    <location>
        <begin position="3180"/>
        <end position="3206"/>
    </location>
</feature>
<feature type="region of interest" description="Disordered" evidence="1">
    <location>
        <begin position="379"/>
        <end position="407"/>
    </location>
</feature>
<feature type="region of interest" description="Disordered" evidence="1">
    <location>
        <begin position="1332"/>
        <end position="1366"/>
    </location>
</feature>
<keyword evidence="3" id="KW-1185">Reference proteome</keyword>
<evidence type="ECO:0000256" key="1">
    <source>
        <dbReference type="SAM" id="MobiDB-lite"/>
    </source>
</evidence>
<feature type="compositionally biased region" description="Low complexity" evidence="1">
    <location>
        <begin position="2219"/>
        <end position="2235"/>
    </location>
</feature>
<sequence>MAGAAPNSFPRDSWVGHDKPLDWIGGLACIHGIFQDAYVNWCATFKDVGDVGAGGVDGAPAGGAAAPPMLLDGDAGPHLGMAEAAAAAPAAHAPADGGQPDALPEWKVQQQELARRRQRVRDWISRPTFLAETIVLRRVAEVHRVAMQSLLWMSGSAWDLRQRAEEGRAVLAGRSGFNLRSYRALSLASGVPDVQVIGLIKQLMNSGGMWRVLPAHCRSLSLRLKVFKQLSRSLCLMLELQAHRSTCPFKPFRLLLEPGLIDEILAEEHMWDDWFASFHSHYTSEGRGGVTSTIALADLRCTLLLLMHDTVPVEVGHSRIRRQLEGSSVQTHRQAIEDASAAELLRRFRAFEQAFQDIRVTGAPESGAGGLAAAPAAAPSAHAASSSQAAGSAPSRKGRSHGGGPYRAFLSQRFKNVGGKVNWGGSTSADYRRDMADPVKREVLIDAGKRATEQVRMGGKKPFGLGKRDIERQSLKSAREAHAKHALAMHDANLGRQDVAQSMSLMPLSASAASPADSWKAVLDLKAVCFAQTKMQQELRAAEVRSLANYARDAGLGSRSLQVGAVCEQKADHLPMPNGYPTCYDYEWMPAGAMTKSKQLLSIRTSNVVGQTIQNRLFKTWAKLHNICGGPRRPEIIEAARKLGDVKKNHRCKFLGCCVCDVGGAAHVGKVTAKFKAALRSSATASAGFKQKLLDGDVVVAFIGRDVDADGGFTEDVDDSVIVLWAHVGWQWQRPWESLFHYVEAPRGDAAPISPWCSRPRRVTSLLDGSGTVKFFSKLNLDKRWDVSFWELRHSHGMLGSFVPNVADCDPVMPVNPIHLLWMPRRGLPPGKRKKRGWSIDLSKYDGSEEDDFDGEDVVADGVDAAVDDELDGGHVEGPGFDIAAADAAGDPIDLPPEPAADHVAVGGAAVSEAGTESEREMDVRGCGGCAEHKYDNELTKSRTCSGDELLNHKGHEKEAELFDVIRGGIGLRRTPCEGSARALAPATLDQAFDMCHVSMRRAWSRAVGLREKPTMARAKIHRKGVQVREIASRMRRPRSPRQEPFFFQWLKFQRGAEPMARGKQSARAKQQALALPQGRAASDEASDGCESVASAATGMTPPPPKAPAQMRPPPRRKKAPANCVGCGVCNTSPWVEYIKKANGEQVPVGPGDAECYKTWLAGFQTDGSFEEVLEKCRADSQYKECFQMAGSIRKGLTKAVYRLADIVKSSSQGYRAYRCKVGLKPVEFESIFNGTIEDAGLKLQDLPNEFGVMFKGALVNDPDRPGARYDVFHETALEKVLCIMSKSDHLWSGQEDKIFESVFKSDLNPVGSALQKLRAQSVEPNEIRQTIFEKSDKTSSGPIGVSSSGGRSASGSGGAAAAASAAGGPEVDAEFDELMGDTIVAAESGPMLHDATPVAKTTAGRRKSTPSCAASSGLGLRRGGSTIYGDLDDDDGAPDGKRRKFSTTEWIQKLDLMKALSGAAMARKKTFAQTHYNNTPASDTKKSLLAEQILLVGYAIDISECDVAKVEDDFITTRIAELLRATHGQLPTNLKLKLFHRYVCRATANMEFRDKDGIQRFLKTIFPLNISGCDDEDNFDWRVPKLWQCEGSPSELASYFTASLEKLIVPLLAKNSESIDIILKACSWCLEAYADVLSQEMDDSYAEALLDACTCWRGCLGLFNVAASTTHDRAIKMLIDRPPKGKEDSLPSVARATISRVMEFKQYVDDYTVKCASTLLTAPKFQEDSLPSVARATISRVMEFKQYVDDYTVKCASTLLTAPKFQEAMASLQEAATMSSTTEAVMKYPEFKANMRQGMVDGMEAELLGLVQFYANDFKEFMRHDVPTDQAGRHAVVKVCDEANALFEAVAKHMVELVPDAPQLVSFANAARAKDAYVNWCATFKDVGDVGAGGVDGAPAGGAAAPPMLLDGDAGPHLGMAEAAAAAPAAHAPADGGQPDALPEWKVQQQELARRRQRVRDWISRPTFLAETIVLRRVAEVHRVAMQSLLWMSGSAWDLRQRAEEGRAVLAGRSGFNLRSYRALSLASGVPDVQVIGLIKQLMNSGGMWRVLPAHCRSLSLRLKVFKQLSRSLCLMLELQAHRSTCPFKPFRLLLEPGLIDEILAEEHMWDDWFASFHSHYTSEGRGGVTSTIALADLRCTLLLLMHDTVPVEVGHSRIRRQLEGSSVQTHRQAIEDASAAELLRRFRAFEQAFQDIRVTGAPESGAGGLAAAPAAAPSAHAASSSQAAGSAPSRKGRSHGGGPYRAFLSQRFKNVGGKVNWGGSTSADYRRDMADPVKREVLIDAGKRATEQVRMGGKKPFGLGKRDIERQSLKSAREAHAKHALAMHDANLGRQDVAQSMSLMPLSASAASPADSWKAVLDLKAVCFAQTKMQQELRAAEVRSLANYARDAGLGSRSLQVGAVCEQKADHLPMPNGYPTCYDYEWMPAGAMTKSKQLLSIRTSNVVGQTIQNRLFKTWAKLHNICGGPRRPEIIEAARKLGDVKKNHRCKFLGCCVCDVGGAAHVGKVTAKFKAALRSSATASAGFKQKLLDGDVVVAFIGRDVDADGGFTEDVDDSVIVLWAHVGWQWQRPWESLFHYVEAPRGDAAPISPWCSRPRRVTSLLDGSGTVKFFSKLNLDKRWDVSFWELRHSHGMLGSFVPNVADCDPVMPVNPIHLLWMPRRGLPPGKRKKRGWSIDLSKYDGSEEDDFDGEDVVADGVDAAVDDELDGGHVEGPGFDIAAADAAGDPIDLPPEPAADHVAVGGAAVSEAGTESEREMDVRGCGGCAEHKYDNELTKSRTCSGDELLNHKGHEKEAELFDVIRGGIGLRRTPCEGSARALAPATLDQAFDMCHVSMRRAWSRAVGLREKPTMARAKIHRKGVQVREIASRMRRPRSPRQEPFFFQWLKFQRGAEPMARGKQSARAKQQALALPQGRAASDEASDGCESVASAATGMTPPPPKAPAQMRPPPRRKKAPANCVGCGVCNTSPWVEYIKKANGEQVPVGPGDAECYKTWLAGFQTDGSFEEVLEKCRADSQYKECFQMAGSIRKGLTKAVYRLADIVKSSSQGYRAYRCKVGLKPVEFESIFNGTIEDAGLKLQDLPNEFGVMFKGALVNDPDRPGARYDVFHETALEKVLCIMSKSDHLWSGQEDKIFESVFKSDLNPVGSALQKLRAQSVEPNEIRQTIFEKSDKTSSGPIGVSSSGGRSASGSGGAAAAASAAGGPEVDAEFDELMGDTIVAAESGPMLHDATPVAKTTAGRRKSTPSCAASSGLGLRRGGSTIYGDLDDDDGAPDGKRRKFSTTEWIQKLDLMKALSGAAMARKKTFAQTHYNNTPASDTKKSLLAEQILLVGYAIDISECDVAKVEDDFITTRIAELLRATHGQLPTNLKLKLFHRYVCRATANMEFRDKDGIQRFLKTIFPLNISGCDDEDNFDWRVPKLWQCEGSPSELASYFTASLEKLIVPLLAKNSESIDIILKACSWCLEAYADVLSQEMDDSYAEALLDACTCWRGCLGLFNVAASTTHDRAIKMLIDRPPKGKEDSLPSVARATISRVMEFKQYVDDYTVKCASTLLTAPKFQEAMASLQEAATMSSTTEAVMKYPEFKANMRQGMVDGMEAELLGLVQFYANDFKEFMRHDVPTDQAGRHAVVKVCDEANALFEAVAKHMVELVPDAPQLVSFANAARAKVTSPHRLECFFTLLDGYAKPPDGAAAAAAGNLPSAEHSRRLADECKGLATLRDAVKNNGSYKQILVSAAERTAEGISLVGSVTAPGCKEALSALACLCNLAAEDESIRDSAMLVDIGQAASTLHSTMSEFSALGDTVIASADADANQVLAMKMMSESTALRELPGMLSPNMRCDFAVAVDDAAKRLLANVSDAILDRRKRSVFDLIDQVFAATRTAYKKDGSLWKDGFSGSWDDLVALANSTIMSVVDGDALTRVADALSADVDEFCKEVQRYDRMTDYKETVLSAKLVSTSAMVIVQEASIFLCFKMFGEQPVKLRKGLIKEKKDMVAKGLLAAEPGKPGILEIMARE</sequence>
<evidence type="ECO:0000313" key="2">
    <source>
        <dbReference type="EMBL" id="CAK0851556.1"/>
    </source>
</evidence>
<organism evidence="2 3">
    <name type="scientific">Prorocentrum cordatum</name>
    <dbReference type="NCBI Taxonomy" id="2364126"/>
    <lineage>
        <taxon>Eukaryota</taxon>
        <taxon>Sar</taxon>
        <taxon>Alveolata</taxon>
        <taxon>Dinophyceae</taxon>
        <taxon>Prorocentrales</taxon>
        <taxon>Prorocentraceae</taxon>
        <taxon>Prorocentrum</taxon>
    </lineage>
</organism>
<feature type="compositionally biased region" description="Low complexity" evidence="1">
    <location>
        <begin position="1340"/>
        <end position="1366"/>
    </location>
</feature>
<accession>A0ABN9TYW8</accession>
<comment type="caution">
    <text evidence="2">The sequence shown here is derived from an EMBL/GenBank/DDBJ whole genome shotgun (WGS) entry which is preliminary data.</text>
</comment>
<feature type="compositionally biased region" description="Pro residues" evidence="1">
    <location>
        <begin position="1101"/>
        <end position="1113"/>
    </location>
</feature>
<feature type="non-terminal residue" evidence="2">
    <location>
        <position position="4024"/>
    </location>
</feature>
<dbReference type="Proteomes" id="UP001189429">
    <property type="component" value="Unassembled WGS sequence"/>
</dbReference>
<feature type="region of interest" description="Disordered" evidence="1">
    <location>
        <begin position="2219"/>
        <end position="2247"/>
    </location>
</feature>
<gene>
    <name evidence="2" type="ORF">PCOR1329_LOCUS43683</name>
</gene>
<feature type="compositionally biased region" description="Pro residues" evidence="1">
    <location>
        <begin position="2941"/>
        <end position="2953"/>
    </location>
</feature>
<feature type="region of interest" description="Disordered" evidence="1">
    <location>
        <begin position="3172"/>
        <end position="3206"/>
    </location>
</feature>
<name>A0ABN9TYW8_9DINO</name>
<dbReference type="PANTHER" id="PTHR48125">
    <property type="entry name" value="LP07818P1"/>
    <property type="match status" value="1"/>
</dbReference>
<dbReference type="EMBL" id="CAUYUJ010015250">
    <property type="protein sequence ID" value="CAK0851556.1"/>
    <property type="molecule type" value="Genomic_DNA"/>
</dbReference>
<evidence type="ECO:0008006" key="4">
    <source>
        <dbReference type="Google" id="ProtNLM"/>
    </source>
</evidence>
<feature type="compositionally biased region" description="Low complexity" evidence="1">
    <location>
        <begin position="379"/>
        <end position="395"/>
    </location>
</feature>
<feature type="region of interest" description="Disordered" evidence="1">
    <location>
        <begin position="1062"/>
        <end position="1118"/>
    </location>
</feature>
<feature type="region of interest" description="Disordered" evidence="1">
    <location>
        <begin position="2902"/>
        <end position="2958"/>
    </location>
</feature>
<dbReference type="PANTHER" id="PTHR48125:SF10">
    <property type="entry name" value="OS12G0136300 PROTEIN"/>
    <property type="match status" value="1"/>
</dbReference>